<feature type="transmembrane region" description="Helical" evidence="1">
    <location>
        <begin position="132"/>
        <end position="154"/>
    </location>
</feature>
<dbReference type="InParanoid" id="A0A1B7MKJ0"/>
<proteinExistence type="predicted"/>
<dbReference type="Pfam" id="PF20152">
    <property type="entry name" value="DUF6534"/>
    <property type="match status" value="1"/>
</dbReference>
<feature type="domain" description="DUF6534" evidence="2">
    <location>
        <begin position="181"/>
        <end position="263"/>
    </location>
</feature>
<feature type="transmembrane region" description="Helical" evidence="1">
    <location>
        <begin position="53"/>
        <end position="79"/>
    </location>
</feature>
<feature type="transmembrane region" description="Helical" evidence="1">
    <location>
        <begin position="99"/>
        <end position="120"/>
    </location>
</feature>
<sequence>MSSSTQDLLPHLDLTDTFGALFMGVTLAAVLFGVTNVQAFVYFQTHRSTGMTLYKLVVVLLWIFDALHLALITHCLYHYLVNNYTNISALTEIIWSFRLQIVIEVFIVYGVHILYAHRIWVLVVSKGRSRAIFAPVGIIVILGSGVCIALIWAIYQCHVFTDLITIEWSTYMPLGVIAFDDFVIASSLCYLIATSRTGFPSTDSFLTKLMAYTINTGCLTSVTSMLTMITCAVMPRNFIFLAIEFLIAKLYVNSYLALLNARYYLQPDTDTINPAGYHIHRGAHHPELHVNVSQDETSSPNVFKRHDEEALCPTRPVQAVMSQRPIAVMVEVSSFSSV</sequence>
<dbReference type="AlphaFoldDB" id="A0A1B7MKJ0"/>
<feature type="transmembrane region" description="Helical" evidence="1">
    <location>
        <begin position="174"/>
        <end position="193"/>
    </location>
</feature>
<dbReference type="Proteomes" id="UP000092154">
    <property type="component" value="Unassembled WGS sequence"/>
</dbReference>
<dbReference type="OrthoDB" id="2535105at2759"/>
<feature type="transmembrane region" description="Helical" evidence="1">
    <location>
        <begin position="205"/>
        <end position="226"/>
    </location>
</feature>
<evidence type="ECO:0000313" key="3">
    <source>
        <dbReference type="EMBL" id="OAX33101.1"/>
    </source>
</evidence>
<feature type="transmembrane region" description="Helical" evidence="1">
    <location>
        <begin position="20"/>
        <end position="41"/>
    </location>
</feature>
<dbReference type="EMBL" id="KV448838">
    <property type="protein sequence ID" value="OAX33101.1"/>
    <property type="molecule type" value="Genomic_DNA"/>
</dbReference>
<keyword evidence="4" id="KW-1185">Reference proteome</keyword>
<name>A0A1B7MKJ0_9AGAM</name>
<keyword evidence="1" id="KW-0812">Transmembrane</keyword>
<dbReference type="PANTHER" id="PTHR40465">
    <property type="entry name" value="CHROMOSOME 1, WHOLE GENOME SHOTGUN SEQUENCE"/>
    <property type="match status" value="1"/>
</dbReference>
<dbReference type="InterPro" id="IPR045339">
    <property type="entry name" value="DUF6534"/>
</dbReference>
<keyword evidence="1" id="KW-1133">Transmembrane helix</keyword>
<reference evidence="3 4" key="1">
    <citation type="submission" date="2016-06" db="EMBL/GenBank/DDBJ databases">
        <title>Comparative genomics of the ectomycorrhizal sister species Rhizopogon vinicolor and Rhizopogon vesiculosus (Basidiomycota: Boletales) reveals a divergence of the mating type B locus.</title>
        <authorList>
            <consortium name="DOE Joint Genome Institute"/>
            <person name="Mujic A.B."/>
            <person name="Kuo A."/>
            <person name="Tritt A."/>
            <person name="Lipzen A."/>
            <person name="Chen C."/>
            <person name="Johnson J."/>
            <person name="Sharma A."/>
            <person name="Barry K."/>
            <person name="Grigoriev I.V."/>
            <person name="Spatafora J.W."/>
        </authorList>
    </citation>
    <scope>NUCLEOTIDE SEQUENCE [LARGE SCALE GENOMIC DNA]</scope>
    <source>
        <strain evidence="3 4">AM-OR11-026</strain>
    </source>
</reference>
<dbReference type="PANTHER" id="PTHR40465:SF1">
    <property type="entry name" value="DUF6534 DOMAIN-CONTAINING PROTEIN"/>
    <property type="match status" value="1"/>
</dbReference>
<feature type="transmembrane region" description="Helical" evidence="1">
    <location>
        <begin position="238"/>
        <end position="258"/>
    </location>
</feature>
<accession>A0A1B7MKJ0</accession>
<evidence type="ECO:0000313" key="4">
    <source>
        <dbReference type="Proteomes" id="UP000092154"/>
    </source>
</evidence>
<keyword evidence="1" id="KW-0472">Membrane</keyword>
<evidence type="ECO:0000256" key="1">
    <source>
        <dbReference type="SAM" id="Phobius"/>
    </source>
</evidence>
<evidence type="ECO:0000259" key="2">
    <source>
        <dbReference type="Pfam" id="PF20152"/>
    </source>
</evidence>
<protein>
    <recommendedName>
        <fullName evidence="2">DUF6534 domain-containing protein</fullName>
    </recommendedName>
</protein>
<gene>
    <name evidence="3" type="ORF">K503DRAFT_553227</name>
</gene>
<organism evidence="3 4">
    <name type="scientific">Rhizopogon vinicolor AM-OR11-026</name>
    <dbReference type="NCBI Taxonomy" id="1314800"/>
    <lineage>
        <taxon>Eukaryota</taxon>
        <taxon>Fungi</taxon>
        <taxon>Dikarya</taxon>
        <taxon>Basidiomycota</taxon>
        <taxon>Agaricomycotina</taxon>
        <taxon>Agaricomycetes</taxon>
        <taxon>Agaricomycetidae</taxon>
        <taxon>Boletales</taxon>
        <taxon>Suillineae</taxon>
        <taxon>Rhizopogonaceae</taxon>
        <taxon>Rhizopogon</taxon>
    </lineage>
</organism>